<accession>A0A4U3MGZ7</accession>
<protein>
    <submittedName>
        <fullName evidence="1">Uncharacterized protein</fullName>
    </submittedName>
</protein>
<organism evidence="1 2">
    <name type="scientific">Herbidospora galbida</name>
    <dbReference type="NCBI Taxonomy" id="2575442"/>
    <lineage>
        <taxon>Bacteria</taxon>
        <taxon>Bacillati</taxon>
        <taxon>Actinomycetota</taxon>
        <taxon>Actinomycetes</taxon>
        <taxon>Streptosporangiales</taxon>
        <taxon>Streptosporangiaceae</taxon>
        <taxon>Herbidospora</taxon>
    </lineage>
</organism>
<reference evidence="1 2" key="1">
    <citation type="submission" date="2019-04" db="EMBL/GenBank/DDBJ databases">
        <title>Herbidospora sp. NEAU-GS14.nov., a novel actinomycete isolated from soil.</title>
        <authorList>
            <person name="Han L."/>
        </authorList>
    </citation>
    <scope>NUCLEOTIDE SEQUENCE [LARGE SCALE GENOMIC DNA]</scope>
    <source>
        <strain evidence="1 2">NEAU-GS14</strain>
    </source>
</reference>
<gene>
    <name evidence="1" type="ORF">FDA94_18635</name>
</gene>
<comment type="caution">
    <text evidence="1">The sequence shown here is derived from an EMBL/GenBank/DDBJ whole genome shotgun (WGS) entry which is preliminary data.</text>
</comment>
<sequence length="128" mass="13258">MAGGPPPKKNKKASTAVKLGAIGVLSVLVVGFCAAVDDDYEEVDADCVDVNNPLPDGSFPVVDDDLCDDDGRVYHGSHGAYGWYYGGVRNGTHIRGGTTLRPSNAQISTRSGKVIQRGGFGSRSSGGS</sequence>
<keyword evidence="2" id="KW-1185">Reference proteome</keyword>
<name>A0A4U3MGZ7_9ACTN</name>
<evidence type="ECO:0000313" key="1">
    <source>
        <dbReference type="EMBL" id="TKK87237.1"/>
    </source>
</evidence>
<dbReference type="OrthoDB" id="3542270at2"/>
<dbReference type="AlphaFoldDB" id="A0A4U3MGZ7"/>
<dbReference type="EMBL" id="SZQA01000017">
    <property type="protein sequence ID" value="TKK87237.1"/>
    <property type="molecule type" value="Genomic_DNA"/>
</dbReference>
<evidence type="ECO:0000313" key="2">
    <source>
        <dbReference type="Proteomes" id="UP000308705"/>
    </source>
</evidence>
<dbReference type="Proteomes" id="UP000308705">
    <property type="component" value="Unassembled WGS sequence"/>
</dbReference>
<proteinExistence type="predicted"/>